<dbReference type="InterPro" id="IPR019074">
    <property type="entry name" value="YabQ"/>
</dbReference>
<feature type="transmembrane region" description="Helical" evidence="2">
    <location>
        <begin position="63"/>
        <end position="82"/>
    </location>
</feature>
<keyword evidence="2" id="KW-0472">Membrane</keyword>
<feature type="region of interest" description="Disordered" evidence="1">
    <location>
        <begin position="129"/>
        <end position="152"/>
    </location>
</feature>
<reference evidence="3" key="2">
    <citation type="submission" date="2021-04" db="EMBL/GenBank/DDBJ databases">
        <authorList>
            <person name="Gilroy R."/>
        </authorList>
    </citation>
    <scope>NUCLEOTIDE SEQUENCE</scope>
    <source>
        <strain evidence="3">CHK188-16595</strain>
    </source>
</reference>
<accession>A0A9D2MHF8</accession>
<evidence type="ECO:0000256" key="1">
    <source>
        <dbReference type="SAM" id="MobiDB-lite"/>
    </source>
</evidence>
<dbReference type="NCBIfam" id="TIGR02893">
    <property type="entry name" value="spore_yabQ"/>
    <property type="match status" value="1"/>
</dbReference>
<evidence type="ECO:0000256" key="2">
    <source>
        <dbReference type="SAM" id="Phobius"/>
    </source>
</evidence>
<keyword evidence="2" id="KW-0812">Transmembrane</keyword>
<proteinExistence type="predicted"/>
<protein>
    <submittedName>
        <fullName evidence="3">Spore cortex biosynthesis protein YabQ</fullName>
    </submittedName>
</protein>
<comment type="caution">
    <text evidence="3">The sequence shown here is derived from an EMBL/GenBank/DDBJ whole genome shotgun (WGS) entry which is preliminary data.</text>
</comment>
<feature type="transmembrane region" description="Helical" evidence="2">
    <location>
        <begin position="37"/>
        <end position="57"/>
    </location>
</feature>
<organism evidence="3 4">
    <name type="scientific">Candidatus Eubacterium faecale</name>
    <dbReference type="NCBI Taxonomy" id="2838568"/>
    <lineage>
        <taxon>Bacteria</taxon>
        <taxon>Bacillati</taxon>
        <taxon>Bacillota</taxon>
        <taxon>Clostridia</taxon>
        <taxon>Eubacteriales</taxon>
        <taxon>Eubacteriaceae</taxon>
        <taxon>Eubacterium</taxon>
    </lineage>
</organism>
<dbReference type="AlphaFoldDB" id="A0A9D2MHF8"/>
<dbReference type="Proteomes" id="UP000823877">
    <property type="component" value="Unassembled WGS sequence"/>
</dbReference>
<keyword evidence="2" id="KW-1133">Transmembrane helix</keyword>
<feature type="compositionally biased region" description="Basic and acidic residues" evidence="1">
    <location>
        <begin position="139"/>
        <end position="152"/>
    </location>
</feature>
<evidence type="ECO:0000313" key="4">
    <source>
        <dbReference type="Proteomes" id="UP000823877"/>
    </source>
</evidence>
<name>A0A9D2MHF8_9FIRM</name>
<dbReference type="EMBL" id="DWXN01000002">
    <property type="protein sequence ID" value="HJB74254.1"/>
    <property type="molecule type" value="Genomic_DNA"/>
</dbReference>
<evidence type="ECO:0000313" key="3">
    <source>
        <dbReference type="EMBL" id="HJB74254.1"/>
    </source>
</evidence>
<reference evidence="3" key="1">
    <citation type="journal article" date="2021" name="PeerJ">
        <title>Extensive microbial diversity within the chicken gut microbiome revealed by metagenomics and culture.</title>
        <authorList>
            <person name="Gilroy R."/>
            <person name="Ravi A."/>
            <person name="Getino M."/>
            <person name="Pursley I."/>
            <person name="Horton D.L."/>
            <person name="Alikhan N.F."/>
            <person name="Baker D."/>
            <person name="Gharbi K."/>
            <person name="Hall N."/>
            <person name="Watson M."/>
            <person name="Adriaenssens E.M."/>
            <person name="Foster-Nyarko E."/>
            <person name="Jarju S."/>
            <person name="Secka A."/>
            <person name="Antonio M."/>
            <person name="Oren A."/>
            <person name="Chaudhuri R.R."/>
            <person name="La Ragione R."/>
            <person name="Hildebrand F."/>
            <person name="Pallen M.J."/>
        </authorList>
    </citation>
    <scope>NUCLEOTIDE SEQUENCE</scope>
    <source>
        <strain evidence="3">CHK188-16595</strain>
    </source>
</reference>
<dbReference type="Pfam" id="PF09578">
    <property type="entry name" value="Spore_YabQ"/>
    <property type="match status" value="1"/>
</dbReference>
<feature type="transmembrane region" description="Helical" evidence="2">
    <location>
        <begin position="6"/>
        <end position="25"/>
    </location>
</feature>
<gene>
    <name evidence="3" type="ORF">IAA37_01085</name>
</gene>
<feature type="compositionally biased region" description="Basic residues" evidence="1">
    <location>
        <begin position="129"/>
        <end position="138"/>
    </location>
</feature>
<sequence length="152" mass="17915">MPDYALAFLIYGFVMGIVYDFFRFLRFVFKNKAASFLLDFLFFAVYALVFFILLLGYNNGIVRAMYFTAYFLGLLVYVFTLFRLTRRMQSGVAAFLRKIIKKFVNCIKKLLQLPKRLYYNVFMLSKKPLRKKRKAKGKKSGEKNEKVDKPVG</sequence>